<evidence type="ECO:0000256" key="10">
    <source>
        <dbReference type="ARBA" id="ARBA00047607"/>
    </source>
</evidence>
<dbReference type="Pfam" id="PF02541">
    <property type="entry name" value="Ppx-GppA"/>
    <property type="match status" value="1"/>
</dbReference>
<dbReference type="GO" id="GO:0006798">
    <property type="term" value="P:polyphosphate catabolic process"/>
    <property type="evidence" value="ECO:0007669"/>
    <property type="project" value="TreeGrafter"/>
</dbReference>
<comment type="cofactor">
    <cofactor evidence="1">
        <name>Mg(2+)</name>
        <dbReference type="ChEBI" id="CHEBI:18420"/>
    </cofactor>
</comment>
<dbReference type="GO" id="GO:0004309">
    <property type="term" value="F:exopolyphosphatase activity"/>
    <property type="evidence" value="ECO:0007669"/>
    <property type="project" value="UniProtKB-EC"/>
</dbReference>
<dbReference type="PANTHER" id="PTHR30005:SF14">
    <property type="entry name" value="EXOPOLYPHOSPHATASE"/>
    <property type="match status" value="1"/>
</dbReference>
<feature type="domain" description="Ppx/GppA phosphatase N-terminal" evidence="11">
    <location>
        <begin position="21"/>
        <end position="303"/>
    </location>
</feature>
<feature type="domain" description="Ppx/GppA phosphatase C-terminal" evidence="12">
    <location>
        <begin position="310"/>
        <end position="484"/>
    </location>
</feature>
<reference evidence="13 14" key="1">
    <citation type="journal article" date="2012" name="J. Bacteriol.">
        <title>Genome sequence of an alkane-degrading bacterium, Alcanivorax pacificus type strain W11-5, isolated from deep sea sediment.</title>
        <authorList>
            <person name="Lai Q."/>
            <person name="Shao Z."/>
        </authorList>
    </citation>
    <scope>NUCLEOTIDE SEQUENCE [LARGE SCALE GENOMIC DNA]</scope>
    <source>
        <strain evidence="13 14">W11-5</strain>
    </source>
</reference>
<gene>
    <name evidence="13" type="ORF">S7S_02030</name>
</gene>
<protein>
    <recommendedName>
        <fullName evidence="6">Exopolyphosphatase</fullName>
        <ecNumber evidence="5">3.6.1.11</ecNumber>
    </recommendedName>
</protein>
<comment type="similarity">
    <text evidence="3">Belongs to the GppA/Ppx family.</text>
</comment>
<dbReference type="RefSeq" id="WP_041025906.1">
    <property type="nucleotide sequence ID" value="NZ_CP004387.1"/>
</dbReference>
<evidence type="ECO:0000256" key="2">
    <source>
        <dbReference type="ARBA" id="ARBA00004202"/>
    </source>
</evidence>
<evidence type="ECO:0000256" key="1">
    <source>
        <dbReference type="ARBA" id="ARBA00001946"/>
    </source>
</evidence>
<dbReference type="FunFam" id="3.30.420.150:FF:000001">
    <property type="entry name" value="Guanosine-5'-triphosphate,3'-diphosphate pyrophosphatase"/>
    <property type="match status" value="1"/>
</dbReference>
<dbReference type="InterPro" id="IPR003695">
    <property type="entry name" value="Ppx_GppA_N"/>
</dbReference>
<dbReference type="SUPFAM" id="SSF109604">
    <property type="entry name" value="HD-domain/PDEase-like"/>
    <property type="match status" value="1"/>
</dbReference>
<name>A0A0B4XJU0_9GAMM</name>
<dbReference type="PIRSF" id="PIRSF001267">
    <property type="entry name" value="Pyrophosphatase_GppA_Ppx"/>
    <property type="match status" value="1"/>
</dbReference>
<keyword evidence="7" id="KW-1003">Cell membrane</keyword>
<keyword evidence="9" id="KW-0472">Membrane</keyword>
<comment type="catalytic activity">
    <reaction evidence="10">
        <text>[phosphate](n) + H2O = [phosphate](n-1) + phosphate + H(+)</text>
        <dbReference type="Rhea" id="RHEA:21528"/>
        <dbReference type="Rhea" id="RHEA-COMP:9859"/>
        <dbReference type="Rhea" id="RHEA-COMP:14279"/>
        <dbReference type="ChEBI" id="CHEBI:15377"/>
        <dbReference type="ChEBI" id="CHEBI:15378"/>
        <dbReference type="ChEBI" id="CHEBI:16838"/>
        <dbReference type="ChEBI" id="CHEBI:43474"/>
        <dbReference type="EC" id="3.6.1.11"/>
    </reaction>
</comment>
<dbReference type="SUPFAM" id="SSF53067">
    <property type="entry name" value="Actin-like ATPase domain"/>
    <property type="match status" value="2"/>
</dbReference>
<evidence type="ECO:0000259" key="11">
    <source>
        <dbReference type="Pfam" id="PF02541"/>
    </source>
</evidence>
<dbReference type="AlphaFoldDB" id="A0A0B4XJU0"/>
<dbReference type="NCBIfam" id="TIGR03706">
    <property type="entry name" value="exo_poly_only"/>
    <property type="match status" value="1"/>
</dbReference>
<dbReference type="InterPro" id="IPR022371">
    <property type="entry name" value="Exopolyphosphatase"/>
</dbReference>
<dbReference type="KEGG" id="apac:S7S_02030"/>
<proteinExistence type="inferred from homology"/>
<evidence type="ECO:0000313" key="14">
    <source>
        <dbReference type="Proteomes" id="UP000006764"/>
    </source>
</evidence>
<dbReference type="InterPro" id="IPR030673">
    <property type="entry name" value="PyroPPase_GppA_Ppx"/>
</dbReference>
<dbReference type="EC" id="3.6.1.11" evidence="5"/>
<keyword evidence="14" id="KW-1185">Reference proteome</keyword>
<sequence length="497" mass="54870">MPQNPEHLAAIDLGSNSFHMVVARLVQGELQVQEGLSEKVQLGAGLDEHNCITADARERALECLGRFAQRIRDVPRIGVRVVGTNALRMARNAKEFIRDAEAVLGHDIEIVAGREEARLIYLGVSHSLPDQQGRRLVVDIGGGSTELIIGERFEALETESLHMGCVSFTRRFFPNNECAEKSFDRAVTTARQEVLTLQAAYRRLGWQEAVGASGTIKAIGQVCEENGWSDGAISADGLERIRRRLVRAGRVPDAGLKGLREDRMPIFAAGVAILTGIFQQLGLTSMTISNGALREGLLYDLLGRLEHEDVRERSIQALMNRHHVDVQQAQRVADTAQSFLAQASDGWTLADTMAADVLRWGALLHELGLSVSHSQFHKHGAYLVQNSDLPGFSRQEQQAVAVLVRAHRRKIPLSAFEELPGDDQAMLLRLSLLLRLSARLHHARSDQPLPDIRVTVGAKKLALAFPEGWLADHPLTRADMEQEQEFFEGGGFELIIT</sequence>
<evidence type="ECO:0000256" key="7">
    <source>
        <dbReference type="ARBA" id="ARBA00022475"/>
    </source>
</evidence>
<dbReference type="CDD" id="cd24053">
    <property type="entry name" value="ASKHA_NBD_EcPPX-GppA-like"/>
    <property type="match status" value="1"/>
</dbReference>
<dbReference type="Pfam" id="PF21447">
    <property type="entry name" value="Ppx-GppA_III"/>
    <property type="match status" value="1"/>
</dbReference>
<evidence type="ECO:0000256" key="9">
    <source>
        <dbReference type="ARBA" id="ARBA00023136"/>
    </source>
</evidence>
<dbReference type="GO" id="GO:0005886">
    <property type="term" value="C:plasma membrane"/>
    <property type="evidence" value="ECO:0007669"/>
    <property type="project" value="UniProtKB-SubCell"/>
</dbReference>
<dbReference type="InterPro" id="IPR050273">
    <property type="entry name" value="GppA/Ppx_hydrolase"/>
</dbReference>
<comment type="subcellular location">
    <subcellularLocation>
        <location evidence="2">Cell membrane</location>
        <topology evidence="2">Peripheral membrane protein</topology>
    </subcellularLocation>
</comment>
<evidence type="ECO:0000256" key="4">
    <source>
        <dbReference type="ARBA" id="ARBA00011738"/>
    </source>
</evidence>
<comment type="subunit">
    <text evidence="4">Homodimer.</text>
</comment>
<evidence type="ECO:0000256" key="6">
    <source>
        <dbReference type="ARBA" id="ARBA00020416"/>
    </source>
</evidence>
<dbReference type="Proteomes" id="UP000006764">
    <property type="component" value="Chromosome"/>
</dbReference>
<evidence type="ECO:0000256" key="5">
    <source>
        <dbReference type="ARBA" id="ARBA00012451"/>
    </source>
</evidence>
<accession>A0A0B4XJU0</accession>
<dbReference type="PANTHER" id="PTHR30005">
    <property type="entry name" value="EXOPOLYPHOSPHATASE"/>
    <property type="match status" value="1"/>
</dbReference>
<evidence type="ECO:0000256" key="3">
    <source>
        <dbReference type="ARBA" id="ARBA00007125"/>
    </source>
</evidence>
<keyword evidence="8" id="KW-0378">Hydrolase</keyword>
<dbReference type="Gene3D" id="1.10.3210.10">
    <property type="entry name" value="Hypothetical protein af1432"/>
    <property type="match status" value="1"/>
</dbReference>
<evidence type="ECO:0000259" key="12">
    <source>
        <dbReference type="Pfam" id="PF21447"/>
    </source>
</evidence>
<organism evidence="13 14">
    <name type="scientific">Isoalcanivorax pacificus W11-5</name>
    <dbReference type="NCBI Taxonomy" id="391936"/>
    <lineage>
        <taxon>Bacteria</taxon>
        <taxon>Pseudomonadati</taxon>
        <taxon>Pseudomonadota</taxon>
        <taxon>Gammaproteobacteria</taxon>
        <taxon>Oceanospirillales</taxon>
        <taxon>Alcanivoracaceae</taxon>
        <taxon>Isoalcanivorax</taxon>
    </lineage>
</organism>
<evidence type="ECO:0000313" key="13">
    <source>
        <dbReference type="EMBL" id="AJD46828.1"/>
    </source>
</evidence>
<dbReference type="Gene3D" id="3.30.420.150">
    <property type="entry name" value="Exopolyphosphatase. Domain 2"/>
    <property type="match status" value="1"/>
</dbReference>
<dbReference type="EMBL" id="CP004387">
    <property type="protein sequence ID" value="AJD46828.1"/>
    <property type="molecule type" value="Genomic_DNA"/>
</dbReference>
<dbReference type="Gene3D" id="3.30.420.40">
    <property type="match status" value="1"/>
</dbReference>
<evidence type="ECO:0000256" key="8">
    <source>
        <dbReference type="ARBA" id="ARBA00022801"/>
    </source>
</evidence>
<dbReference type="InterPro" id="IPR048950">
    <property type="entry name" value="Ppx_GppA_C"/>
</dbReference>
<dbReference type="InterPro" id="IPR043129">
    <property type="entry name" value="ATPase_NBD"/>
</dbReference>
<dbReference type="HOGENOM" id="CLU_025908_4_0_6"/>
<dbReference type="FunFam" id="3.30.420.40:FF:000023">
    <property type="entry name" value="Guanosine-5'-triphosphate,3'-diphosphate pyrophosphatase"/>
    <property type="match status" value="1"/>
</dbReference>
<dbReference type="STRING" id="391936.S7S_02030"/>